<feature type="domain" description="NAD-dependent epimerase/dehydratase" evidence="11">
    <location>
        <begin position="3"/>
        <end position="251"/>
    </location>
</feature>
<sequence length="346" mass="38542">MKILVVGGAGYIGSHMVKMLLGKGHEVITLDNLSNGHRDAVLGGVFVEGDLANIECLNELFDRHRPEAVMHFASFIQVGESVKKPDIYYQNNVCNTLNLLNSMLKFGIKKFIFSSTAAVFGEPEYVPIDELHPHKPMNPYGRSKLIIEQVLADYDKAFDFRFLCLRYFNAAGADPEGQLGERHEPETHLIPLVIQAASGRRNNIQVFGSDYDTPDGTCIRDYIHITDLCSAHLAALEYLNEGGHSDLFNLGNGIGFSVQEIIDTVKKVSGKEVSVIHGPRREGDPARLVADSQRAKSVLHWLPNYTELESIVSHAWLWEMKRQLLSDEFDASVISYSASDAVDHVM</sequence>
<dbReference type="InterPro" id="IPR005886">
    <property type="entry name" value="UDP_G4E"/>
</dbReference>
<evidence type="ECO:0000256" key="6">
    <source>
        <dbReference type="ARBA" id="ARBA00018569"/>
    </source>
</evidence>
<keyword evidence="13" id="KW-1185">Reference proteome</keyword>
<comment type="catalytic activity">
    <reaction evidence="1 10">
        <text>UDP-alpha-D-glucose = UDP-alpha-D-galactose</text>
        <dbReference type="Rhea" id="RHEA:22168"/>
        <dbReference type="ChEBI" id="CHEBI:58885"/>
        <dbReference type="ChEBI" id="CHEBI:66914"/>
        <dbReference type="EC" id="5.1.3.2"/>
    </reaction>
</comment>
<proteinExistence type="inferred from homology"/>
<keyword evidence="7 10" id="KW-0520">NAD</keyword>
<dbReference type="PANTHER" id="PTHR43725:SF53">
    <property type="entry name" value="UDP-ARABINOSE 4-EPIMERASE 1"/>
    <property type="match status" value="1"/>
</dbReference>
<comment type="cofactor">
    <cofactor evidence="2 10">
        <name>NAD(+)</name>
        <dbReference type="ChEBI" id="CHEBI:57540"/>
    </cofactor>
</comment>
<evidence type="ECO:0000256" key="4">
    <source>
        <dbReference type="ARBA" id="ARBA00007637"/>
    </source>
</evidence>
<evidence type="ECO:0000313" key="13">
    <source>
        <dbReference type="Proteomes" id="UP001597128"/>
    </source>
</evidence>
<keyword evidence="8 10" id="KW-0413">Isomerase</keyword>
<dbReference type="Proteomes" id="UP001597128">
    <property type="component" value="Unassembled WGS sequence"/>
</dbReference>
<evidence type="ECO:0000256" key="8">
    <source>
        <dbReference type="ARBA" id="ARBA00023235"/>
    </source>
</evidence>
<dbReference type="RefSeq" id="WP_379057391.1">
    <property type="nucleotide sequence ID" value="NZ_JBHTKB010000002.1"/>
</dbReference>
<dbReference type="InterPro" id="IPR036291">
    <property type="entry name" value="NAD(P)-bd_dom_sf"/>
</dbReference>
<dbReference type="EMBL" id="JBHTKB010000002">
    <property type="protein sequence ID" value="MFD0913903.1"/>
    <property type="molecule type" value="Genomic_DNA"/>
</dbReference>
<dbReference type="EC" id="5.1.3.2" evidence="5 10"/>
<name>A0ABW3F8C3_9PROT</name>
<comment type="pathway">
    <text evidence="3 10">Carbohydrate metabolism; galactose metabolism.</text>
</comment>
<dbReference type="NCBIfam" id="TIGR01179">
    <property type="entry name" value="galE"/>
    <property type="match status" value="1"/>
</dbReference>
<dbReference type="Gene3D" id="3.40.50.720">
    <property type="entry name" value="NAD(P)-binding Rossmann-like Domain"/>
    <property type="match status" value="1"/>
</dbReference>
<protein>
    <recommendedName>
        <fullName evidence="6 10">UDP-glucose 4-epimerase</fullName>
        <ecNumber evidence="5 10">5.1.3.2</ecNumber>
    </recommendedName>
</protein>
<evidence type="ECO:0000256" key="9">
    <source>
        <dbReference type="ARBA" id="ARBA00023277"/>
    </source>
</evidence>
<comment type="caution">
    <text evidence="12">The sequence shown here is derived from an EMBL/GenBank/DDBJ whole genome shotgun (WGS) entry which is preliminary data.</text>
</comment>
<dbReference type="InterPro" id="IPR001509">
    <property type="entry name" value="Epimerase_deHydtase"/>
</dbReference>
<keyword evidence="9 10" id="KW-0119">Carbohydrate metabolism</keyword>
<evidence type="ECO:0000256" key="7">
    <source>
        <dbReference type="ARBA" id="ARBA00023027"/>
    </source>
</evidence>
<dbReference type="Gene3D" id="3.90.25.10">
    <property type="entry name" value="UDP-galactose 4-epimerase, domain 1"/>
    <property type="match status" value="1"/>
</dbReference>
<reference evidence="13" key="1">
    <citation type="journal article" date="2019" name="Int. J. Syst. Evol. Microbiol.">
        <title>The Global Catalogue of Microorganisms (GCM) 10K type strain sequencing project: providing services to taxonomists for standard genome sequencing and annotation.</title>
        <authorList>
            <consortium name="The Broad Institute Genomics Platform"/>
            <consortium name="The Broad Institute Genome Sequencing Center for Infectious Disease"/>
            <person name="Wu L."/>
            <person name="Ma J."/>
        </authorList>
    </citation>
    <scope>NUCLEOTIDE SEQUENCE [LARGE SCALE GENOMIC DNA]</scope>
    <source>
        <strain evidence="13">CCUG 58412</strain>
    </source>
</reference>
<evidence type="ECO:0000256" key="5">
    <source>
        <dbReference type="ARBA" id="ARBA00013189"/>
    </source>
</evidence>
<organism evidence="12 13">
    <name type="scientific">Methylophilus luteus</name>
    <dbReference type="NCBI Taxonomy" id="640108"/>
    <lineage>
        <taxon>Bacteria</taxon>
        <taxon>Pseudomonadati</taxon>
        <taxon>Pseudomonadota</taxon>
        <taxon>Betaproteobacteria</taxon>
        <taxon>Nitrosomonadales</taxon>
        <taxon>Methylophilaceae</taxon>
        <taxon>Methylophilus</taxon>
    </lineage>
</organism>
<dbReference type="Pfam" id="PF01370">
    <property type="entry name" value="Epimerase"/>
    <property type="match status" value="1"/>
</dbReference>
<evidence type="ECO:0000313" key="12">
    <source>
        <dbReference type="EMBL" id="MFD0913903.1"/>
    </source>
</evidence>
<evidence type="ECO:0000256" key="2">
    <source>
        <dbReference type="ARBA" id="ARBA00001911"/>
    </source>
</evidence>
<comment type="subunit">
    <text evidence="10">Homodimer.</text>
</comment>
<accession>A0ABW3F8C3</accession>
<dbReference type="CDD" id="cd05247">
    <property type="entry name" value="UDP_G4E_1_SDR_e"/>
    <property type="match status" value="1"/>
</dbReference>
<comment type="similarity">
    <text evidence="4 10">Belongs to the NAD(P)-dependent epimerase/dehydratase family.</text>
</comment>
<evidence type="ECO:0000256" key="10">
    <source>
        <dbReference type="RuleBase" id="RU366046"/>
    </source>
</evidence>
<gene>
    <name evidence="12" type="primary">galE</name>
    <name evidence="12" type="ORF">ACFQ1Z_10125</name>
</gene>
<evidence type="ECO:0000256" key="1">
    <source>
        <dbReference type="ARBA" id="ARBA00000083"/>
    </source>
</evidence>
<dbReference type="PANTHER" id="PTHR43725">
    <property type="entry name" value="UDP-GLUCOSE 4-EPIMERASE"/>
    <property type="match status" value="1"/>
</dbReference>
<dbReference type="SUPFAM" id="SSF51735">
    <property type="entry name" value="NAD(P)-binding Rossmann-fold domains"/>
    <property type="match status" value="1"/>
</dbReference>
<evidence type="ECO:0000256" key="3">
    <source>
        <dbReference type="ARBA" id="ARBA00004947"/>
    </source>
</evidence>
<dbReference type="GO" id="GO:0003978">
    <property type="term" value="F:UDP-glucose 4-epimerase activity"/>
    <property type="evidence" value="ECO:0007669"/>
    <property type="project" value="UniProtKB-EC"/>
</dbReference>
<evidence type="ECO:0000259" key="11">
    <source>
        <dbReference type="Pfam" id="PF01370"/>
    </source>
</evidence>